<dbReference type="AlphaFoldDB" id="A0AA86VSM5"/>
<dbReference type="EMBL" id="OY731405">
    <property type="protein sequence ID" value="CAJ1972533.1"/>
    <property type="molecule type" value="Genomic_DNA"/>
</dbReference>
<dbReference type="Proteomes" id="UP001189624">
    <property type="component" value="Chromosome 8"/>
</dbReference>
<feature type="non-terminal residue" evidence="1">
    <location>
        <position position="86"/>
    </location>
</feature>
<dbReference type="PANTHER" id="PTHR31065:SF56">
    <property type="entry name" value="OS11G0428700 PROTEIN"/>
    <property type="match status" value="1"/>
</dbReference>
<evidence type="ECO:0000313" key="1">
    <source>
        <dbReference type="EMBL" id="CAJ1972533.1"/>
    </source>
</evidence>
<evidence type="ECO:0000313" key="2">
    <source>
        <dbReference type="Proteomes" id="UP001189624"/>
    </source>
</evidence>
<organism evidence="1 2">
    <name type="scientific">Sphenostylis stenocarpa</name>
    <dbReference type="NCBI Taxonomy" id="92480"/>
    <lineage>
        <taxon>Eukaryota</taxon>
        <taxon>Viridiplantae</taxon>
        <taxon>Streptophyta</taxon>
        <taxon>Embryophyta</taxon>
        <taxon>Tracheophyta</taxon>
        <taxon>Spermatophyta</taxon>
        <taxon>Magnoliopsida</taxon>
        <taxon>eudicotyledons</taxon>
        <taxon>Gunneridae</taxon>
        <taxon>Pentapetalae</taxon>
        <taxon>rosids</taxon>
        <taxon>fabids</taxon>
        <taxon>Fabales</taxon>
        <taxon>Fabaceae</taxon>
        <taxon>Papilionoideae</taxon>
        <taxon>50 kb inversion clade</taxon>
        <taxon>NPAAA clade</taxon>
        <taxon>indigoferoid/millettioid clade</taxon>
        <taxon>Phaseoleae</taxon>
        <taxon>Sphenostylis</taxon>
    </lineage>
</organism>
<keyword evidence="2" id="KW-1185">Reference proteome</keyword>
<dbReference type="PANTHER" id="PTHR31065">
    <property type="entry name" value="PLATZ TRANSCRIPTION FACTOR FAMILY PROTEIN"/>
    <property type="match status" value="1"/>
</dbReference>
<sequence length="86" mass="9917">MQIRSSYHDVVRVQDIEDELDTSGVQSYVINNFDVVFLNKRGFDVCRTKKNSKSCRNTLPCEICRRNISNAFHFCSLGCKVGLPHY</sequence>
<dbReference type="InterPro" id="IPR006734">
    <property type="entry name" value="PLATZ"/>
</dbReference>
<protein>
    <submittedName>
        <fullName evidence="1">Uncharacterized protein</fullName>
    </submittedName>
</protein>
<dbReference type="Pfam" id="PF04640">
    <property type="entry name" value="PLATZ"/>
    <property type="match status" value="1"/>
</dbReference>
<name>A0AA86VSM5_9FABA</name>
<reference evidence="1" key="1">
    <citation type="submission" date="2023-10" db="EMBL/GenBank/DDBJ databases">
        <authorList>
            <person name="Domelevo Entfellner J.-B."/>
        </authorList>
    </citation>
    <scope>NUCLEOTIDE SEQUENCE</scope>
</reference>
<gene>
    <name evidence="1" type="ORF">AYBTSS11_LOCUS24582</name>
</gene>
<dbReference type="Gramene" id="rna-AYBTSS11_LOCUS24582">
    <property type="protein sequence ID" value="CAJ1972533.1"/>
    <property type="gene ID" value="gene-AYBTSS11_LOCUS24582"/>
</dbReference>
<accession>A0AA86VSM5</accession>
<proteinExistence type="predicted"/>